<comment type="caution">
    <text evidence="1">The sequence shown here is derived from an EMBL/GenBank/DDBJ whole genome shotgun (WGS) entry which is preliminary data.</text>
</comment>
<protein>
    <recommendedName>
        <fullName evidence="2">Immunity protein 53</fullName>
    </recommendedName>
</protein>
<reference evidence="1" key="1">
    <citation type="submission" date="2021-01" db="EMBL/GenBank/DDBJ databases">
        <title>Whole genome shotgun sequence of Actinoplanes capillaceus NBRC 16408.</title>
        <authorList>
            <person name="Komaki H."/>
            <person name="Tamura T."/>
        </authorList>
    </citation>
    <scope>NUCLEOTIDE SEQUENCE [LARGE SCALE GENOMIC DNA]</scope>
    <source>
        <strain evidence="1">NBRC 16408</strain>
    </source>
</reference>
<evidence type="ECO:0000313" key="1">
    <source>
        <dbReference type="EMBL" id="GID45513.1"/>
    </source>
</evidence>
<gene>
    <name evidence="1" type="ORF">Aca07nite_27880</name>
</gene>
<organism evidence="1">
    <name type="scientific">Actinoplanes campanulatus</name>
    <dbReference type="NCBI Taxonomy" id="113559"/>
    <lineage>
        <taxon>Bacteria</taxon>
        <taxon>Bacillati</taxon>
        <taxon>Actinomycetota</taxon>
        <taxon>Actinomycetes</taxon>
        <taxon>Micromonosporales</taxon>
        <taxon>Micromonosporaceae</taxon>
        <taxon>Actinoplanes</taxon>
    </lineage>
</organism>
<proteinExistence type="predicted"/>
<dbReference type="RefSeq" id="WP_204296009.1">
    <property type="nucleotide sequence ID" value="NZ_BAAAGQ010000041.1"/>
</dbReference>
<dbReference type="EMBL" id="BOMF01000055">
    <property type="protein sequence ID" value="GID45513.1"/>
    <property type="molecule type" value="Genomic_DNA"/>
</dbReference>
<sequence>MNLYDDNDGKFPDDADVQVRYPLTDRQSAAGRMVWPWVDGYVVGQCGPNEWDICVDGADPIDHDEHGEPLYPLVFRDASELRLTGPHAAVARIAEELAEQEDAA</sequence>
<accession>A0ABQ3WH01</accession>
<evidence type="ECO:0008006" key="2">
    <source>
        <dbReference type="Google" id="ProtNLM"/>
    </source>
</evidence>
<name>A0ABQ3WH01_9ACTN</name>